<dbReference type="WBParaSite" id="jg13772">
    <property type="protein sequence ID" value="jg13772"/>
    <property type="gene ID" value="jg13772"/>
</dbReference>
<dbReference type="Proteomes" id="UP000887574">
    <property type="component" value="Unplaced"/>
</dbReference>
<organism evidence="1 2">
    <name type="scientific">Ditylenchus dipsaci</name>
    <dbReference type="NCBI Taxonomy" id="166011"/>
    <lineage>
        <taxon>Eukaryota</taxon>
        <taxon>Metazoa</taxon>
        <taxon>Ecdysozoa</taxon>
        <taxon>Nematoda</taxon>
        <taxon>Chromadorea</taxon>
        <taxon>Rhabditida</taxon>
        <taxon>Tylenchina</taxon>
        <taxon>Tylenchomorpha</taxon>
        <taxon>Sphaerularioidea</taxon>
        <taxon>Anguinidae</taxon>
        <taxon>Anguininae</taxon>
        <taxon>Ditylenchus</taxon>
    </lineage>
</organism>
<dbReference type="InterPro" id="IPR043360">
    <property type="entry name" value="PP2B"/>
</dbReference>
<evidence type="ECO:0000313" key="1">
    <source>
        <dbReference type="Proteomes" id="UP000887574"/>
    </source>
</evidence>
<dbReference type="PANTHER" id="PTHR45673">
    <property type="entry name" value="SERINE/THREONINE-PROTEIN PHOSPHATASE 2B CATALYTIC SUBUNIT 1-RELATED"/>
    <property type="match status" value="1"/>
</dbReference>
<dbReference type="GO" id="GO:0033192">
    <property type="term" value="F:calmodulin-dependent protein phosphatase activity"/>
    <property type="evidence" value="ECO:0007669"/>
    <property type="project" value="InterPro"/>
</dbReference>
<proteinExistence type="predicted"/>
<dbReference type="SUPFAM" id="SSF56300">
    <property type="entry name" value="Metallo-dependent phosphatases"/>
    <property type="match status" value="1"/>
</dbReference>
<reference evidence="2" key="1">
    <citation type="submission" date="2022-11" db="UniProtKB">
        <authorList>
            <consortium name="WormBaseParasite"/>
        </authorList>
    </citation>
    <scope>IDENTIFICATION</scope>
</reference>
<dbReference type="Gene3D" id="3.60.21.10">
    <property type="match status" value="1"/>
</dbReference>
<accession>A0A915CZE4</accession>
<name>A0A915CZE4_9BILA</name>
<dbReference type="GO" id="GO:0097720">
    <property type="term" value="P:calcineurin-mediated signaling"/>
    <property type="evidence" value="ECO:0007669"/>
    <property type="project" value="InterPro"/>
</dbReference>
<protein>
    <submittedName>
        <fullName evidence="2">Uncharacterized protein</fullName>
    </submittedName>
</protein>
<sequence length="157" mass="17464">MVLHVPTDATGVSQPCNEHSTVQLLPHPYWLPNFMDVFTWSLPFVGEKVTEMLVHILNICSDDELMAEGDDTFEGSEGGIPSARKEVIRHKIRAIGKMARTFSVLREESETVLQLKGLTPSGVLPSGTLQEGAKGLTKFCKDWNPAIKYSRLKRPKS</sequence>
<dbReference type="InterPro" id="IPR029052">
    <property type="entry name" value="Metallo-depent_PP-like"/>
</dbReference>
<evidence type="ECO:0000313" key="2">
    <source>
        <dbReference type="WBParaSite" id="jg13772"/>
    </source>
</evidence>
<keyword evidence="1" id="KW-1185">Reference proteome</keyword>
<dbReference type="AlphaFoldDB" id="A0A915CZE4"/>